<sequence>MMVLGLCGALLSWISFCLRPPPQRIVLIEGMSLLKDDQSINSHLHYAAIQGQRIELLLNGNSLELFTKYSKLCRLQTIFA</sequence>
<feature type="chain" id="PRO_5014928259" evidence="1">
    <location>
        <begin position="18"/>
        <end position="80"/>
    </location>
</feature>
<dbReference type="AlphaFoldDB" id="A0A2M4D1U3"/>
<evidence type="ECO:0000256" key="1">
    <source>
        <dbReference type="SAM" id="SignalP"/>
    </source>
</evidence>
<keyword evidence="1" id="KW-0732">Signal</keyword>
<organism evidence="2">
    <name type="scientific">Anopheles darlingi</name>
    <name type="common">Mosquito</name>
    <dbReference type="NCBI Taxonomy" id="43151"/>
    <lineage>
        <taxon>Eukaryota</taxon>
        <taxon>Metazoa</taxon>
        <taxon>Ecdysozoa</taxon>
        <taxon>Arthropoda</taxon>
        <taxon>Hexapoda</taxon>
        <taxon>Insecta</taxon>
        <taxon>Pterygota</taxon>
        <taxon>Neoptera</taxon>
        <taxon>Endopterygota</taxon>
        <taxon>Diptera</taxon>
        <taxon>Nematocera</taxon>
        <taxon>Culicoidea</taxon>
        <taxon>Culicidae</taxon>
        <taxon>Anophelinae</taxon>
        <taxon>Anopheles</taxon>
    </lineage>
</organism>
<proteinExistence type="predicted"/>
<evidence type="ECO:0000313" key="2">
    <source>
        <dbReference type="EMBL" id="MBW71516.1"/>
    </source>
</evidence>
<protein>
    <submittedName>
        <fullName evidence="2">Putative secreted protein</fullName>
    </submittedName>
</protein>
<name>A0A2M4D1U3_ANODA</name>
<dbReference type="EMBL" id="GGFL01007338">
    <property type="protein sequence ID" value="MBW71516.1"/>
    <property type="molecule type" value="Transcribed_RNA"/>
</dbReference>
<reference evidence="2" key="1">
    <citation type="submission" date="2018-01" db="EMBL/GenBank/DDBJ databases">
        <title>An insight into the sialome of Amazonian anophelines.</title>
        <authorList>
            <person name="Ribeiro J.M."/>
            <person name="Scarpassa V."/>
            <person name="Calvo E."/>
        </authorList>
    </citation>
    <scope>NUCLEOTIDE SEQUENCE</scope>
</reference>
<feature type="signal peptide" evidence="1">
    <location>
        <begin position="1"/>
        <end position="17"/>
    </location>
</feature>
<accession>A0A2M4D1U3</accession>